<evidence type="ECO:0000313" key="1">
    <source>
        <dbReference type="EMBL" id="AIA93944.1"/>
    </source>
</evidence>
<sequence length="101" mass="10492">WDGVGLLSTFNVPAGTADAPTGTITSPEFVIDAKYLNFKIGGGGHDGVATPDPLTQMQLIVDGEVVRTMSGGFSEALGQQHVGLEEFIGRSARDPASSTRT</sequence>
<organism evidence="1">
    <name type="scientific">uncultured Streptomyces sp</name>
    <dbReference type="NCBI Taxonomy" id="174707"/>
    <lineage>
        <taxon>Bacteria</taxon>
        <taxon>Bacillati</taxon>
        <taxon>Actinomycetota</taxon>
        <taxon>Actinomycetes</taxon>
        <taxon>Kitasatosporales</taxon>
        <taxon>Streptomycetaceae</taxon>
        <taxon>Streptomyces</taxon>
        <taxon>environmental samples</taxon>
    </lineage>
</organism>
<dbReference type="EMBL" id="KF126596">
    <property type="protein sequence ID" value="AIA93944.1"/>
    <property type="molecule type" value="Genomic_DNA"/>
</dbReference>
<feature type="non-terminal residue" evidence="1">
    <location>
        <position position="1"/>
    </location>
</feature>
<feature type="non-terminal residue" evidence="1">
    <location>
        <position position="101"/>
    </location>
</feature>
<dbReference type="AlphaFoldDB" id="A0A060CFH3"/>
<accession>A0A060CFH3</accession>
<reference evidence="1" key="1">
    <citation type="journal article" date="2013" name="Environ. Microbiol.">
        <title>Seasonally variable intestinal metagenomes of the red palm weevil (Rhynchophorus ferrugineus).</title>
        <authorList>
            <person name="Jia S."/>
            <person name="Zhang X."/>
            <person name="Zhang G."/>
            <person name="Yin A."/>
            <person name="Zhang S."/>
            <person name="Li F."/>
            <person name="Wang L."/>
            <person name="Zhao D."/>
            <person name="Yun Q."/>
            <person name="Tala"/>
            <person name="Wang J."/>
            <person name="Sun G."/>
            <person name="Baabdullah M."/>
            <person name="Yu X."/>
            <person name="Hu S."/>
            <person name="Al-Mssallem I.S."/>
            <person name="Yu J."/>
        </authorList>
    </citation>
    <scope>NUCLEOTIDE SEQUENCE</scope>
</reference>
<name>A0A060CFH3_9ACTN</name>
<proteinExistence type="predicted"/>
<protein>
    <submittedName>
        <fullName evidence="1">CAZy families CBM38|GH32 protein</fullName>
    </submittedName>
</protein>